<dbReference type="EMBL" id="QDEB01096001">
    <property type="protein sequence ID" value="RZC32586.1"/>
    <property type="molecule type" value="Genomic_DNA"/>
</dbReference>
<organism evidence="1 2">
    <name type="scientific">Asbolus verrucosus</name>
    <name type="common">Desert ironclad beetle</name>
    <dbReference type="NCBI Taxonomy" id="1661398"/>
    <lineage>
        <taxon>Eukaryota</taxon>
        <taxon>Metazoa</taxon>
        <taxon>Ecdysozoa</taxon>
        <taxon>Arthropoda</taxon>
        <taxon>Hexapoda</taxon>
        <taxon>Insecta</taxon>
        <taxon>Pterygota</taxon>
        <taxon>Neoptera</taxon>
        <taxon>Endopterygota</taxon>
        <taxon>Coleoptera</taxon>
        <taxon>Polyphaga</taxon>
        <taxon>Cucujiformia</taxon>
        <taxon>Tenebrionidae</taxon>
        <taxon>Pimeliinae</taxon>
        <taxon>Asbolus</taxon>
    </lineage>
</organism>
<name>A0A482VIZ8_ASBVE</name>
<sequence length="72" mass="8481">MFIKSMPERGNLYSSFAFKVKVPLPMFKWFCRNQMRKAQTSSFQDLNQQIMFLKSTVKVLMATVSFLSAQKY</sequence>
<protein>
    <submittedName>
        <fullName evidence="1">Uncharacterized protein</fullName>
    </submittedName>
</protein>
<keyword evidence="2" id="KW-1185">Reference proteome</keyword>
<evidence type="ECO:0000313" key="2">
    <source>
        <dbReference type="Proteomes" id="UP000292052"/>
    </source>
</evidence>
<dbReference type="AlphaFoldDB" id="A0A482VIZ8"/>
<accession>A0A482VIZ8</accession>
<reference evidence="1 2" key="1">
    <citation type="submission" date="2017-03" db="EMBL/GenBank/DDBJ databases">
        <title>Genome of the blue death feigning beetle - Asbolus verrucosus.</title>
        <authorList>
            <person name="Rider S.D."/>
        </authorList>
    </citation>
    <scope>NUCLEOTIDE SEQUENCE [LARGE SCALE GENOMIC DNA]</scope>
    <source>
        <strain evidence="1">Butters</strain>
        <tissue evidence="1">Head and leg muscle</tissue>
    </source>
</reference>
<dbReference type="Proteomes" id="UP000292052">
    <property type="component" value="Unassembled WGS sequence"/>
</dbReference>
<gene>
    <name evidence="1" type="ORF">BDFB_000769</name>
</gene>
<proteinExistence type="predicted"/>
<evidence type="ECO:0000313" key="1">
    <source>
        <dbReference type="EMBL" id="RZC32586.1"/>
    </source>
</evidence>
<comment type="caution">
    <text evidence="1">The sequence shown here is derived from an EMBL/GenBank/DDBJ whole genome shotgun (WGS) entry which is preliminary data.</text>
</comment>